<protein>
    <submittedName>
        <fullName evidence="5">ATP-binding cassette domain-containing protein</fullName>
    </submittedName>
</protein>
<dbReference type="PROSITE" id="PS00211">
    <property type="entry name" value="ABC_TRANSPORTER_1"/>
    <property type="match status" value="1"/>
</dbReference>
<accession>A0A923HXX4</accession>
<keyword evidence="2" id="KW-0547">Nucleotide-binding</keyword>
<dbReference type="InterPro" id="IPR017871">
    <property type="entry name" value="ABC_transporter-like_CS"/>
</dbReference>
<dbReference type="EMBL" id="WJBD01000016">
    <property type="protein sequence ID" value="MBC3889195.1"/>
    <property type="molecule type" value="Genomic_DNA"/>
</dbReference>
<dbReference type="PANTHER" id="PTHR42734:SF19">
    <property type="entry name" value="IRON COMPOUNDS ABC TRANSPORTER, ATP-BINDING PROTEIN"/>
    <property type="match status" value="1"/>
</dbReference>
<dbReference type="InterPro" id="IPR027417">
    <property type="entry name" value="P-loop_NTPase"/>
</dbReference>
<dbReference type="GO" id="GO:0005524">
    <property type="term" value="F:ATP binding"/>
    <property type="evidence" value="ECO:0007669"/>
    <property type="project" value="UniProtKB-KW"/>
</dbReference>
<evidence type="ECO:0000256" key="3">
    <source>
        <dbReference type="ARBA" id="ARBA00022840"/>
    </source>
</evidence>
<gene>
    <name evidence="5" type="ORF">GH810_12810</name>
</gene>
<proteinExistence type="predicted"/>
<dbReference type="Pfam" id="PF00005">
    <property type="entry name" value="ABC_tran"/>
    <property type="match status" value="1"/>
</dbReference>
<dbReference type="SMART" id="SM00382">
    <property type="entry name" value="AAA"/>
    <property type="match status" value="1"/>
</dbReference>
<dbReference type="InterPro" id="IPR003439">
    <property type="entry name" value="ABC_transporter-like_ATP-bd"/>
</dbReference>
<keyword evidence="1" id="KW-0813">Transport</keyword>
<dbReference type="Gene3D" id="3.40.50.300">
    <property type="entry name" value="P-loop containing nucleotide triphosphate hydrolases"/>
    <property type="match status" value="1"/>
</dbReference>
<evidence type="ECO:0000259" key="4">
    <source>
        <dbReference type="PROSITE" id="PS50893"/>
    </source>
</evidence>
<keyword evidence="6" id="KW-1185">Reference proteome</keyword>
<dbReference type="Proteomes" id="UP000616595">
    <property type="component" value="Unassembled WGS sequence"/>
</dbReference>
<dbReference type="FunFam" id="3.40.50.300:FF:000134">
    <property type="entry name" value="Iron-enterobactin ABC transporter ATP-binding protein"/>
    <property type="match status" value="1"/>
</dbReference>
<feature type="domain" description="ABC transporter" evidence="4">
    <location>
        <begin position="3"/>
        <end position="238"/>
    </location>
</feature>
<organism evidence="5 6">
    <name type="scientific">Acetobacterium paludosum</name>
    <dbReference type="NCBI Taxonomy" id="52693"/>
    <lineage>
        <taxon>Bacteria</taxon>
        <taxon>Bacillati</taxon>
        <taxon>Bacillota</taxon>
        <taxon>Clostridia</taxon>
        <taxon>Eubacteriales</taxon>
        <taxon>Eubacteriaceae</taxon>
        <taxon>Acetobacterium</taxon>
    </lineage>
</organism>
<dbReference type="PANTHER" id="PTHR42734">
    <property type="entry name" value="METAL TRANSPORT SYSTEM ATP-BINDING PROTEIN TM_0124-RELATED"/>
    <property type="match status" value="1"/>
</dbReference>
<reference evidence="5" key="2">
    <citation type="submission" date="2020-10" db="EMBL/GenBank/DDBJ databases">
        <title>Comparative genomics of the Acetobacterium genus.</title>
        <authorList>
            <person name="Marshall C."/>
            <person name="May H."/>
            <person name="Norman S."/>
        </authorList>
    </citation>
    <scope>NUCLEOTIDE SEQUENCE</scope>
    <source>
        <strain evidence="5">DER-2019</strain>
    </source>
</reference>
<evidence type="ECO:0000313" key="5">
    <source>
        <dbReference type="EMBL" id="MBC3889195.1"/>
    </source>
</evidence>
<dbReference type="InterPro" id="IPR003593">
    <property type="entry name" value="AAA+_ATPase"/>
</dbReference>
<dbReference type="SUPFAM" id="SSF52540">
    <property type="entry name" value="P-loop containing nucleoside triphosphate hydrolases"/>
    <property type="match status" value="1"/>
</dbReference>
<dbReference type="PROSITE" id="PS50893">
    <property type="entry name" value="ABC_TRANSPORTER_2"/>
    <property type="match status" value="1"/>
</dbReference>
<dbReference type="InterPro" id="IPR050153">
    <property type="entry name" value="Metal_Ion_Import_ABC"/>
</dbReference>
<dbReference type="CDD" id="cd03214">
    <property type="entry name" value="ABC_Iron-Siderophores_B12_Hemin"/>
    <property type="match status" value="1"/>
</dbReference>
<keyword evidence="3 5" id="KW-0067">ATP-binding</keyword>
<dbReference type="OrthoDB" id="9799337at2"/>
<dbReference type="AlphaFoldDB" id="A0A923HXX4"/>
<reference evidence="5" key="1">
    <citation type="submission" date="2019-10" db="EMBL/GenBank/DDBJ databases">
        <authorList>
            <person name="Ross D.E."/>
            <person name="Gulliver D."/>
        </authorList>
    </citation>
    <scope>NUCLEOTIDE SEQUENCE</scope>
    <source>
        <strain evidence="5">DER-2019</strain>
    </source>
</reference>
<name>A0A923HXX4_9FIRM</name>
<dbReference type="GO" id="GO:0016887">
    <property type="term" value="F:ATP hydrolysis activity"/>
    <property type="evidence" value="ECO:0007669"/>
    <property type="project" value="InterPro"/>
</dbReference>
<evidence type="ECO:0000256" key="1">
    <source>
        <dbReference type="ARBA" id="ARBA00022448"/>
    </source>
</evidence>
<dbReference type="RefSeq" id="WP_148566792.1">
    <property type="nucleotide sequence ID" value="NZ_RXYA01000006.1"/>
</dbReference>
<comment type="caution">
    <text evidence="5">The sequence shown here is derived from an EMBL/GenBank/DDBJ whole genome shotgun (WGS) entry which is preliminary data.</text>
</comment>
<evidence type="ECO:0000256" key="2">
    <source>
        <dbReference type="ARBA" id="ARBA00022741"/>
    </source>
</evidence>
<evidence type="ECO:0000313" key="6">
    <source>
        <dbReference type="Proteomes" id="UP000616595"/>
    </source>
</evidence>
<sequence length="277" mass="30689">MNFEAKDIRAGYENVDIVKDVSFSLDSGEVLCLLGPNGVGKTTLFKSLLGFLPLHGGVVLIDGQPFNYKDCKKQAALIGYVPQLHEPPFPFQVLDVVVMGGIAQMNIFSGPTREEYQKAENILEMLDVAFLSDKVYTEVSGGERQMVLIARALMQEPKFLMMDEPTSNLDFGNQMRVLQQVRMLAAKGMGIIMTSHFPDHAFMCCTKAAVMCKDTTFKVGSVEEIITEEALQKAYGIRVKIANVDVHEEAVEMITTCLPILNTIKISREGRKLNESA</sequence>